<evidence type="ECO:0000256" key="1">
    <source>
        <dbReference type="ARBA" id="ARBA00001849"/>
    </source>
</evidence>
<gene>
    <name evidence="8 11" type="primary">rnr</name>
    <name evidence="11" type="ORF">V6U78_05995</name>
</gene>
<feature type="region of interest" description="Disordered" evidence="9">
    <location>
        <begin position="751"/>
        <end position="792"/>
    </location>
</feature>
<feature type="compositionally biased region" description="Polar residues" evidence="9">
    <location>
        <begin position="830"/>
        <end position="841"/>
    </location>
</feature>
<dbReference type="SMART" id="SM00955">
    <property type="entry name" value="RNB"/>
    <property type="match status" value="1"/>
</dbReference>
<dbReference type="InterPro" id="IPR050180">
    <property type="entry name" value="RNR_Ribonuclease"/>
</dbReference>
<evidence type="ECO:0000256" key="9">
    <source>
        <dbReference type="SAM" id="MobiDB-lite"/>
    </source>
</evidence>
<dbReference type="EMBL" id="JBANFI010000003">
    <property type="protein sequence ID" value="MFK7160586.1"/>
    <property type="molecule type" value="Genomic_DNA"/>
</dbReference>
<comment type="caution">
    <text evidence="11">The sequence shown here is derived from an EMBL/GenBank/DDBJ whole genome shotgun (WGS) entry which is preliminary data.</text>
</comment>
<dbReference type="Pfam" id="PF08461">
    <property type="entry name" value="WHD_RNase_R"/>
    <property type="match status" value="1"/>
</dbReference>
<comment type="catalytic activity">
    <reaction evidence="1 8">
        <text>Exonucleolytic cleavage in the 3'- to 5'-direction to yield nucleoside 5'-phosphates.</text>
        <dbReference type="EC" id="3.1.13.1"/>
    </reaction>
</comment>
<organism evidence="11 12">
    <name type="scientific">Marinospirillum alkalitolerans</name>
    <dbReference type="NCBI Taxonomy" id="3123374"/>
    <lineage>
        <taxon>Bacteria</taxon>
        <taxon>Pseudomonadati</taxon>
        <taxon>Pseudomonadota</taxon>
        <taxon>Gammaproteobacteria</taxon>
        <taxon>Oceanospirillales</taxon>
        <taxon>Oceanospirillaceae</taxon>
        <taxon>Marinospirillum</taxon>
    </lineage>
</organism>
<dbReference type="InterPro" id="IPR040476">
    <property type="entry name" value="CSD2"/>
</dbReference>
<accession>A0ABW8PXN6</accession>
<dbReference type="InterPro" id="IPR013668">
    <property type="entry name" value="RNase_R_HTH_12"/>
</dbReference>
<protein>
    <recommendedName>
        <fullName evidence="8">Ribonuclease R</fullName>
        <shortName evidence="8">RNase R</shortName>
        <ecNumber evidence="8">3.1.13.1</ecNumber>
    </recommendedName>
</protein>
<dbReference type="PANTHER" id="PTHR23355">
    <property type="entry name" value="RIBONUCLEASE"/>
    <property type="match status" value="1"/>
</dbReference>
<comment type="similarity">
    <text evidence="8">Belongs to the RNR ribonuclease family. RNase R subfamily.</text>
</comment>
<dbReference type="SMART" id="SM00316">
    <property type="entry name" value="S1"/>
    <property type="match status" value="1"/>
</dbReference>
<dbReference type="HAMAP" id="MF_01895">
    <property type="entry name" value="RNase_R"/>
    <property type="match status" value="1"/>
</dbReference>
<dbReference type="InterPro" id="IPR012340">
    <property type="entry name" value="NA-bd_OB-fold"/>
</dbReference>
<evidence type="ECO:0000256" key="2">
    <source>
        <dbReference type="ARBA" id="ARBA00004496"/>
    </source>
</evidence>
<comment type="subcellular location">
    <subcellularLocation>
        <location evidence="2 8">Cytoplasm</location>
    </subcellularLocation>
</comment>
<dbReference type="PROSITE" id="PS01175">
    <property type="entry name" value="RIBONUCLEASE_II"/>
    <property type="match status" value="1"/>
</dbReference>
<feature type="compositionally biased region" description="Low complexity" evidence="9">
    <location>
        <begin position="761"/>
        <end position="783"/>
    </location>
</feature>
<proteinExistence type="inferred from homology"/>
<keyword evidence="7 8" id="KW-0694">RNA-binding</keyword>
<dbReference type="CDD" id="cd04471">
    <property type="entry name" value="S1_RNase_R"/>
    <property type="match status" value="1"/>
</dbReference>
<keyword evidence="3 8" id="KW-0963">Cytoplasm</keyword>
<dbReference type="Pfam" id="PF17876">
    <property type="entry name" value="CSD2"/>
    <property type="match status" value="1"/>
</dbReference>
<evidence type="ECO:0000256" key="4">
    <source>
        <dbReference type="ARBA" id="ARBA00022722"/>
    </source>
</evidence>
<dbReference type="PROSITE" id="PS50126">
    <property type="entry name" value="S1"/>
    <property type="match status" value="1"/>
</dbReference>
<dbReference type="InterPro" id="IPR013223">
    <property type="entry name" value="RNase_B_OB_dom"/>
</dbReference>
<feature type="domain" description="S1 motif" evidence="10">
    <location>
        <begin position="664"/>
        <end position="745"/>
    </location>
</feature>
<dbReference type="NCBIfam" id="TIGR02063">
    <property type="entry name" value="RNase_R"/>
    <property type="match status" value="1"/>
</dbReference>
<feature type="compositionally biased region" description="Basic and acidic residues" evidence="9">
    <location>
        <begin position="851"/>
        <end position="861"/>
    </location>
</feature>
<dbReference type="Pfam" id="PF00773">
    <property type="entry name" value="RNB"/>
    <property type="match status" value="1"/>
</dbReference>
<dbReference type="Proteomes" id="UP001621714">
    <property type="component" value="Unassembled WGS sequence"/>
</dbReference>
<sequence>MASTWSLDHDPLAQREAQQYASPVPSREYILACLAEAGRPMTHEQLCRAYGMTHEDSIEALRRRLIAMERDGQLLANRRRAYALIDKLDLIKGRVQAHKDGFGFLIPEQGGGDYFLHNKQLAKVWHGDIVLAREVGKDQRGRKEAVIVEIIQRGVERLVGRLTYQPGGFAVVQPENPSIQHPVLIPPEHLGGAREGEMVQVEILEHPAPKRMVTGRISEVLGDFMAAGMEIEVALRSYNLPFEWPQAVQEQAQQLGAEVKEEDKLLRVDVRDLPFVTIDGEDAKDFDDAVYCRPASRGGWKLWVAIADVSHYVPVDSPLDHEARQRATSVYFPGRVIPMLPEALSNGLCSLNPQVDRLCMVCEMNISAKGQLTRYRFYEGVMNSKARLTYTQVGALLQEPDSEAAQALAQSQPQLVKPLQDLEQLYRLLRQARDERGAIDFETRETRIIFSADQKIERIVPVVRNDAHKIIEECMLCANVATARFLEKHQLAGLYRVHEGPKTERLETLRAFLGELGITLGGGDKPTPEDYQALFAQIRDRADAAVIQTMMLRSMQQAVYSPENLGHFGLSYPAYAHFTSPIRRYPDLLVHRALRGLIRSDRASHQVLRVEGQPVERLEKWLPYTPQQMVELGEHCSMAERRADEAVRDVMDWLKCEFLAEHVGEVFNGHITSVVGFGLFIELDEFYVEGLVHISALPSDYYHFEPEKQRLKGERTGRVWRLGDAVEVLVSRVNLDDRKIDFDLTEALNDGNKRRTKKAPATKTARPAARQPATSRGRASPPASRKKPAARAIKPVVVEAQAEAAEATAAPLRQPRKRVAAPVKVAEPQVTEQQGLTQDEQAPQPVKKKEKVADALPDAKVKKPKKDKVKKAKGKKKEKSKEKVKTKTKEKSAKKAVKKKK</sequence>
<evidence type="ECO:0000259" key="10">
    <source>
        <dbReference type="PROSITE" id="PS50126"/>
    </source>
</evidence>
<evidence type="ECO:0000256" key="8">
    <source>
        <dbReference type="HAMAP-Rule" id="MF_01895"/>
    </source>
</evidence>
<keyword evidence="4 8" id="KW-0540">Nuclease</keyword>
<name>A0ABW8PXN6_9GAMM</name>
<keyword evidence="5 8" id="KW-0378">Hydrolase</keyword>
<dbReference type="SUPFAM" id="SSF50249">
    <property type="entry name" value="Nucleic acid-binding proteins"/>
    <property type="match status" value="4"/>
</dbReference>
<dbReference type="PANTHER" id="PTHR23355:SF9">
    <property type="entry name" value="DIS3-LIKE EXONUCLEASE 2"/>
    <property type="match status" value="1"/>
</dbReference>
<dbReference type="NCBIfam" id="TIGR00358">
    <property type="entry name" value="3_prime_RNase"/>
    <property type="match status" value="1"/>
</dbReference>
<feature type="compositionally biased region" description="Basic and acidic residues" evidence="9">
    <location>
        <begin position="879"/>
        <end position="893"/>
    </location>
</feature>
<dbReference type="InterPro" id="IPR003029">
    <property type="entry name" value="S1_domain"/>
</dbReference>
<evidence type="ECO:0000256" key="7">
    <source>
        <dbReference type="ARBA" id="ARBA00022884"/>
    </source>
</evidence>
<dbReference type="Pfam" id="PF00575">
    <property type="entry name" value="S1"/>
    <property type="match status" value="1"/>
</dbReference>
<feature type="region of interest" description="Disordered" evidence="9">
    <location>
        <begin position="805"/>
        <end position="901"/>
    </location>
</feature>
<dbReference type="Pfam" id="PF08206">
    <property type="entry name" value="OB_RNB"/>
    <property type="match status" value="1"/>
</dbReference>
<dbReference type="Gene3D" id="2.40.50.140">
    <property type="entry name" value="Nucleic acid-binding proteins"/>
    <property type="match status" value="2"/>
</dbReference>
<evidence type="ECO:0000313" key="11">
    <source>
        <dbReference type="EMBL" id="MFK7160586.1"/>
    </source>
</evidence>
<dbReference type="InterPro" id="IPR022966">
    <property type="entry name" value="RNase_II/R_CS"/>
</dbReference>
<dbReference type="SMART" id="SM00357">
    <property type="entry name" value="CSP"/>
    <property type="match status" value="1"/>
</dbReference>
<dbReference type="InterPro" id="IPR001900">
    <property type="entry name" value="RNase_II/R"/>
</dbReference>
<evidence type="ECO:0000256" key="5">
    <source>
        <dbReference type="ARBA" id="ARBA00022801"/>
    </source>
</evidence>
<dbReference type="InterPro" id="IPR011129">
    <property type="entry name" value="CSD"/>
</dbReference>
<evidence type="ECO:0000313" key="12">
    <source>
        <dbReference type="Proteomes" id="UP001621714"/>
    </source>
</evidence>
<evidence type="ECO:0000256" key="6">
    <source>
        <dbReference type="ARBA" id="ARBA00022839"/>
    </source>
</evidence>
<evidence type="ECO:0000256" key="3">
    <source>
        <dbReference type="ARBA" id="ARBA00022490"/>
    </source>
</evidence>
<comment type="function">
    <text evidence="8">3'-5' exoribonuclease that releases 5'-nucleoside monophosphates and is involved in maturation of structured RNAs.</text>
</comment>
<dbReference type="EC" id="3.1.13.1" evidence="8"/>
<feature type="compositionally biased region" description="Basic residues" evidence="9">
    <location>
        <begin position="862"/>
        <end position="878"/>
    </location>
</feature>
<keyword evidence="6 8" id="KW-0269">Exonuclease</keyword>
<reference evidence="11 12" key="1">
    <citation type="submission" date="2024-02" db="EMBL/GenBank/DDBJ databases">
        <title>Marinospirillum sp. MEB 164 isolated from Lonar lake sediment.</title>
        <authorList>
            <person name="Joshi A."/>
            <person name="Thite S."/>
        </authorList>
    </citation>
    <scope>NUCLEOTIDE SEQUENCE [LARGE SCALE GENOMIC DNA]</scope>
    <source>
        <strain evidence="11 12">MEB164</strain>
    </source>
</reference>
<dbReference type="RefSeq" id="WP_405338438.1">
    <property type="nucleotide sequence ID" value="NZ_JBANFI010000003.1"/>
</dbReference>
<keyword evidence="12" id="KW-1185">Reference proteome</keyword>
<dbReference type="InterPro" id="IPR011805">
    <property type="entry name" value="RNase_R"/>
</dbReference>
<dbReference type="InterPro" id="IPR004476">
    <property type="entry name" value="RNase_II/RNase_R"/>
</dbReference>